<dbReference type="Gene3D" id="3.90.320.10">
    <property type="match status" value="1"/>
</dbReference>
<feature type="domain" description="Putative exodeoxyribonuclease 8 PDDEXK-like" evidence="1">
    <location>
        <begin position="43"/>
        <end position="227"/>
    </location>
</feature>
<gene>
    <name evidence="2" type="ORF">NIOZUU157_00071</name>
</gene>
<evidence type="ECO:0000259" key="1">
    <source>
        <dbReference type="Pfam" id="PF12684"/>
    </source>
</evidence>
<proteinExistence type="predicted"/>
<name>A0A7S9STF6_9VIRU</name>
<sequence>MNKQEVLDKLKIDEHYYGDFGKQYLSNSDIMALLNNPLALGQQSPPSAAFLVGGYFHTAILEPNKLDKFKIVKSSTRNTKAYKDVAGGELCLLQHEVDTIELMRDKLMANDVCKSLITGNVEYEQPGIIELEGQMWKGKADIVNHDEKLIIDLKTTSDLSKFRYSASKYNYDSQAYIYSSLFGYEFMFIVIDKKTHQIGIYDCSPKFYESGQDKVKRACEAYDLFYKTDSFDPKQYFISKTL</sequence>
<dbReference type="Pfam" id="PF12684">
    <property type="entry name" value="DUF3799"/>
    <property type="match status" value="1"/>
</dbReference>
<organism evidence="2">
    <name type="scientific">Virus NIOZ-UU157</name>
    <dbReference type="NCBI Taxonomy" id="2763269"/>
    <lineage>
        <taxon>Viruses</taxon>
    </lineage>
</organism>
<reference evidence="2" key="1">
    <citation type="submission" date="2020-08" db="EMBL/GenBank/DDBJ databases">
        <title>Bridging the membrane lipid divide: bacteria of the FCB group superphylum have the potential to synthesize archaeal ether lipids.</title>
        <authorList>
            <person name="Villanueva L."/>
            <person name="von Meijenfeldt F.A.B."/>
            <person name="Westbye A.B."/>
            <person name="Yadav S."/>
            <person name="Hopmans E.C."/>
            <person name="Dutilh B.E."/>
            <person name="Sinninghe Damste J.S."/>
        </authorList>
    </citation>
    <scope>NUCLEOTIDE SEQUENCE</scope>
    <source>
        <strain evidence="2">NIOZ-UU157</strain>
    </source>
</reference>
<accession>A0A7S9STF6</accession>
<dbReference type="EMBL" id="MW030542">
    <property type="protein sequence ID" value="QPI16189.1"/>
    <property type="molecule type" value="Genomic_DNA"/>
</dbReference>
<evidence type="ECO:0000313" key="2">
    <source>
        <dbReference type="EMBL" id="QPI16189.1"/>
    </source>
</evidence>
<dbReference type="InterPro" id="IPR024432">
    <property type="entry name" value="Put_RecE_PDDEXK-like_dom"/>
</dbReference>
<dbReference type="InterPro" id="IPR011604">
    <property type="entry name" value="PDDEXK-like_dom_sf"/>
</dbReference>
<protein>
    <recommendedName>
        <fullName evidence="1">Putative exodeoxyribonuclease 8 PDDEXK-like domain-containing protein</fullName>
    </recommendedName>
</protein>